<proteinExistence type="predicted"/>
<dbReference type="AlphaFoldDB" id="X1FXE2"/>
<accession>X1FXE2</accession>
<name>X1FXE2_9ZZZZ</name>
<reference evidence="1" key="1">
    <citation type="journal article" date="2014" name="Front. Microbiol.">
        <title>High frequency of phylogenetically diverse reductive dehalogenase-homologous genes in deep subseafloor sedimentary metagenomes.</title>
        <authorList>
            <person name="Kawai M."/>
            <person name="Futagami T."/>
            <person name="Toyoda A."/>
            <person name="Takaki Y."/>
            <person name="Nishi S."/>
            <person name="Hori S."/>
            <person name="Arai W."/>
            <person name="Tsubouchi T."/>
            <person name="Morono Y."/>
            <person name="Uchiyama I."/>
            <person name="Ito T."/>
            <person name="Fujiyama A."/>
            <person name="Inagaki F."/>
            <person name="Takami H."/>
        </authorList>
    </citation>
    <scope>NUCLEOTIDE SEQUENCE</scope>
    <source>
        <strain evidence="1">Expedition CK06-06</strain>
    </source>
</reference>
<gene>
    <name evidence="1" type="ORF">S03H2_31698</name>
</gene>
<sequence length="62" mass="6786">MDYQPKTCPRCKAQMQPADGAFELIRKGMGGSESASGLPLVLYSCPQCGYIELYNLKVTGRI</sequence>
<evidence type="ECO:0000313" key="1">
    <source>
        <dbReference type="EMBL" id="GAH50326.1"/>
    </source>
</evidence>
<comment type="caution">
    <text evidence="1">The sequence shown here is derived from an EMBL/GenBank/DDBJ whole genome shotgun (WGS) entry which is preliminary data.</text>
</comment>
<organism evidence="1">
    <name type="scientific">marine sediment metagenome</name>
    <dbReference type="NCBI Taxonomy" id="412755"/>
    <lineage>
        <taxon>unclassified sequences</taxon>
        <taxon>metagenomes</taxon>
        <taxon>ecological metagenomes</taxon>
    </lineage>
</organism>
<dbReference type="EMBL" id="BARU01019236">
    <property type="protein sequence ID" value="GAH50326.1"/>
    <property type="molecule type" value="Genomic_DNA"/>
</dbReference>
<protein>
    <submittedName>
        <fullName evidence="1">Uncharacterized protein</fullName>
    </submittedName>
</protein>